<evidence type="ECO:0000313" key="15">
    <source>
        <dbReference type="Proteomes" id="UP000264215"/>
    </source>
</evidence>
<evidence type="ECO:0000313" key="11">
    <source>
        <dbReference type="EMBL" id="KUK68613.1"/>
    </source>
</evidence>
<dbReference type="EMBL" id="LGGH01000004">
    <property type="protein sequence ID" value="KUK68613.1"/>
    <property type="molecule type" value="Genomic_DNA"/>
</dbReference>
<dbReference type="InterPro" id="IPR013534">
    <property type="entry name" value="Starch_synth_cat_dom"/>
</dbReference>
<dbReference type="GO" id="GO:0005978">
    <property type="term" value="P:glycogen biosynthetic process"/>
    <property type="evidence" value="ECO:0007669"/>
    <property type="project" value="UniProtKB-UniRule"/>
</dbReference>
<dbReference type="EMBL" id="LGGW01000005">
    <property type="protein sequence ID" value="KUK91261.1"/>
    <property type="molecule type" value="Genomic_DNA"/>
</dbReference>
<comment type="pathway">
    <text evidence="7">Glycan biosynthesis; glycogen biosynthesis.</text>
</comment>
<keyword evidence="4 7" id="KW-0328">Glycosyltransferase</keyword>
<dbReference type="GO" id="GO:0004373">
    <property type="term" value="F:alpha-1,4-glucan glucosyltransferase (UDP-glucose donor) activity"/>
    <property type="evidence" value="ECO:0007669"/>
    <property type="project" value="InterPro"/>
</dbReference>
<accession>A0A101I9L3</accession>
<name>A0A101I9L3_9BACT</name>
<dbReference type="Proteomes" id="UP000264215">
    <property type="component" value="Unassembled WGS sequence"/>
</dbReference>
<protein>
    <recommendedName>
        <fullName evidence="7">Glycogen synthase</fullName>
        <ecNumber evidence="7">2.4.1.21</ecNumber>
    </recommendedName>
    <alternativeName>
        <fullName evidence="7">Starch [bacterial glycogen] synthase</fullName>
    </alternativeName>
</protein>
<evidence type="ECO:0000259" key="9">
    <source>
        <dbReference type="Pfam" id="PF08323"/>
    </source>
</evidence>
<evidence type="ECO:0000256" key="4">
    <source>
        <dbReference type="ARBA" id="ARBA00022676"/>
    </source>
</evidence>
<evidence type="ECO:0000313" key="12">
    <source>
        <dbReference type="EMBL" id="KUK91261.1"/>
    </source>
</evidence>
<dbReference type="Gene3D" id="3.40.50.2000">
    <property type="entry name" value="Glycogen Phosphorylase B"/>
    <property type="match status" value="2"/>
</dbReference>
<evidence type="ECO:0000313" key="10">
    <source>
        <dbReference type="EMBL" id="HCO70178.1"/>
    </source>
</evidence>
<dbReference type="PANTHER" id="PTHR45825:SF11">
    <property type="entry name" value="ALPHA AMYLASE DOMAIN-CONTAINING PROTEIN"/>
    <property type="match status" value="1"/>
</dbReference>
<dbReference type="AlphaFoldDB" id="A0A101I9L3"/>
<reference evidence="12" key="1">
    <citation type="journal article" date="2015" name="MBio">
        <title>Genome-resolved metagenomic analysis reveals roles for candidate phyla and other microbial community members in biogeochemical transformations in oil reservoirs.</title>
        <authorList>
            <person name="Hu P."/>
            <person name="Tom L."/>
            <person name="Singh A."/>
            <person name="Thomas B.C."/>
            <person name="Baker B.J."/>
            <person name="Piceno Y.M."/>
            <person name="Andersen G.L."/>
            <person name="Banfield J.F."/>
        </authorList>
    </citation>
    <scope>NUCLEOTIDE SEQUENCE [LARGE SCALE GENOMIC DNA]</scope>
    <source>
        <strain evidence="11">46_47</strain>
        <strain evidence="12">46_70</strain>
    </source>
</reference>
<dbReference type="EMBL" id="DQBS01000145">
    <property type="protein sequence ID" value="HCO70178.1"/>
    <property type="molecule type" value="Genomic_DNA"/>
</dbReference>
<dbReference type="InterPro" id="IPR011835">
    <property type="entry name" value="GS/SS"/>
</dbReference>
<comment type="function">
    <text evidence="2 7">Synthesizes alpha-1,4-glucan chains using ADP-glucose.</text>
</comment>
<gene>
    <name evidence="7" type="primary">glgA</name>
    <name evidence="10" type="ORF">DIT26_06340</name>
    <name evidence="11" type="ORF">XD86_0049</name>
    <name evidence="12" type="ORF">XE02_0120</name>
</gene>
<comment type="catalytic activity">
    <reaction evidence="1 7">
        <text>[(1-&gt;4)-alpha-D-glucosyl](n) + ADP-alpha-D-glucose = [(1-&gt;4)-alpha-D-glucosyl](n+1) + ADP + H(+)</text>
        <dbReference type="Rhea" id="RHEA:18189"/>
        <dbReference type="Rhea" id="RHEA-COMP:9584"/>
        <dbReference type="Rhea" id="RHEA-COMP:9587"/>
        <dbReference type="ChEBI" id="CHEBI:15378"/>
        <dbReference type="ChEBI" id="CHEBI:15444"/>
        <dbReference type="ChEBI" id="CHEBI:57498"/>
        <dbReference type="ChEBI" id="CHEBI:456216"/>
        <dbReference type="EC" id="2.4.1.21"/>
    </reaction>
</comment>
<comment type="similarity">
    <text evidence="3 7">Belongs to the glycosyltransferase 1 family. Bacterial/plant glycogen synthase subfamily.</text>
</comment>
<evidence type="ECO:0000256" key="2">
    <source>
        <dbReference type="ARBA" id="ARBA00002764"/>
    </source>
</evidence>
<dbReference type="HAMAP" id="MF_00484">
    <property type="entry name" value="Glycogen_synth"/>
    <property type="match status" value="1"/>
</dbReference>
<dbReference type="EC" id="2.4.1.21" evidence="7"/>
<dbReference type="Pfam" id="PF00534">
    <property type="entry name" value="Glycos_transf_1"/>
    <property type="match status" value="1"/>
</dbReference>
<dbReference type="InterPro" id="IPR001296">
    <property type="entry name" value="Glyco_trans_1"/>
</dbReference>
<dbReference type="Pfam" id="PF08323">
    <property type="entry name" value="Glyco_transf_5"/>
    <property type="match status" value="1"/>
</dbReference>
<dbReference type="PATRIC" id="fig|1236046.5.peg.775"/>
<feature type="domain" description="Starch synthase catalytic" evidence="9">
    <location>
        <begin position="2"/>
        <end position="225"/>
    </location>
</feature>
<proteinExistence type="inferred from homology"/>
<reference evidence="13 14" key="2">
    <citation type="journal article" date="2015" name="MBio">
        <title>Genome-Resolved Metagenomic Analysis Reveals Roles for Candidate Phyla and Other Microbial Community Members in Biogeochemical Transformations in Oil Reservoirs.</title>
        <authorList>
            <person name="Hu P."/>
            <person name="Tom L."/>
            <person name="Singh A."/>
            <person name="Thomas B.C."/>
            <person name="Baker B.J."/>
            <person name="Piceno Y.M."/>
            <person name="Andersen G.L."/>
            <person name="Banfield J.F."/>
        </authorList>
    </citation>
    <scope>NUCLEOTIDE SEQUENCE [LARGE SCALE GENOMIC DNA]</scope>
</reference>
<keyword evidence="6 7" id="KW-0320">Glycogen biosynthesis</keyword>
<dbReference type="GO" id="GO:0009011">
    <property type="term" value="F:alpha-1,4-glucan glucosyltransferase (ADP-glucose donor) activity"/>
    <property type="evidence" value="ECO:0007669"/>
    <property type="project" value="UniProtKB-UniRule"/>
</dbReference>
<feature type="domain" description="Glycosyl transferase family 1" evidence="8">
    <location>
        <begin position="278"/>
        <end position="436"/>
    </location>
</feature>
<organism evidence="12 14">
    <name type="scientific">Mesotoga infera</name>
    <dbReference type="NCBI Taxonomy" id="1236046"/>
    <lineage>
        <taxon>Bacteria</taxon>
        <taxon>Thermotogati</taxon>
        <taxon>Thermotogota</taxon>
        <taxon>Thermotogae</taxon>
        <taxon>Kosmotogales</taxon>
        <taxon>Kosmotogaceae</taxon>
        <taxon>Mesotoga</taxon>
    </lineage>
</organism>
<evidence type="ECO:0000256" key="1">
    <source>
        <dbReference type="ARBA" id="ARBA00001478"/>
    </source>
</evidence>
<dbReference type="UniPathway" id="UPA00164"/>
<keyword evidence="5 7" id="KW-0808">Transferase</keyword>
<evidence type="ECO:0000256" key="7">
    <source>
        <dbReference type="HAMAP-Rule" id="MF_00484"/>
    </source>
</evidence>
<dbReference type="PANTHER" id="PTHR45825">
    <property type="entry name" value="GRANULE-BOUND STARCH SYNTHASE 1, CHLOROPLASTIC/AMYLOPLASTIC"/>
    <property type="match status" value="1"/>
</dbReference>
<dbReference type="SUPFAM" id="SSF53756">
    <property type="entry name" value="UDP-Glycosyltransferase/glycogen phosphorylase"/>
    <property type="match status" value="1"/>
</dbReference>
<evidence type="ECO:0000256" key="3">
    <source>
        <dbReference type="ARBA" id="ARBA00010281"/>
    </source>
</evidence>
<feature type="binding site" evidence="7">
    <location>
        <position position="15"/>
    </location>
    <ligand>
        <name>ADP-alpha-D-glucose</name>
        <dbReference type="ChEBI" id="CHEBI:57498"/>
    </ligand>
</feature>
<evidence type="ECO:0000256" key="5">
    <source>
        <dbReference type="ARBA" id="ARBA00022679"/>
    </source>
</evidence>
<evidence type="ECO:0000313" key="13">
    <source>
        <dbReference type="Proteomes" id="UP000054260"/>
    </source>
</evidence>
<sequence length="468" mass="52560">MKVLFVSYEVYPIAKVGGLADVAGALPKYLKDLGVEIDILMPFHKSIDKNITSKTGVVQKTRFLKREISFELHKKSRPLGNVDVFLLRNDELMNSDEVYGASDLGLQAMSFSDAAAGFAADRGYDIVHLNDWHTGLMAVYLKQGSANCRTVFSIHNLAYQGIYGREYLQLSGIESRFLNGITAGKNINFMKAGLVYSDKLSTVSPTYANEIQTEEYGAGLEKVLSRRKRDLVGILNGIDYSEYDPEKDTRLWANYGLDSIEKKEINKSNLQLLVGLPKSREPLVGLISRLVDQKGLDLIEEIRGELMRLPIQLVVLGTGDKKYEKMFKDLQENYPDKVAVRLAFDLDLAQKIYAGADLFLMPSRYEPCGLGQMFAMRYGTVPVVRYTGGLADTVKEYGLSDHGNGFGFADYRGECLLKALKKALEVYNHDDSWREVVRNAMKEDFSWEASAKNYLSLYKQTLEVKSNA</sequence>
<dbReference type="Proteomes" id="UP000054260">
    <property type="component" value="Unassembled WGS sequence"/>
</dbReference>
<comment type="caution">
    <text evidence="12">The sequence shown here is derived from an EMBL/GenBank/DDBJ whole genome shotgun (WGS) entry which is preliminary data.</text>
</comment>
<evidence type="ECO:0000259" key="8">
    <source>
        <dbReference type="Pfam" id="PF00534"/>
    </source>
</evidence>
<dbReference type="NCBIfam" id="TIGR02095">
    <property type="entry name" value="glgA"/>
    <property type="match status" value="1"/>
</dbReference>
<evidence type="ECO:0000313" key="14">
    <source>
        <dbReference type="Proteomes" id="UP000055014"/>
    </source>
</evidence>
<dbReference type="CDD" id="cd03791">
    <property type="entry name" value="GT5_Glycogen_synthase_DULL1-like"/>
    <property type="match status" value="1"/>
</dbReference>
<dbReference type="Proteomes" id="UP000055014">
    <property type="component" value="Unassembled WGS sequence"/>
</dbReference>
<reference evidence="10 15" key="3">
    <citation type="journal article" date="2018" name="Nat. Biotechnol.">
        <title>A standardized bacterial taxonomy based on genome phylogeny substantially revises the tree of life.</title>
        <authorList>
            <person name="Parks D.H."/>
            <person name="Chuvochina M."/>
            <person name="Waite D.W."/>
            <person name="Rinke C."/>
            <person name="Skarshewski A."/>
            <person name="Chaumeil P.A."/>
            <person name="Hugenholtz P."/>
        </authorList>
    </citation>
    <scope>NUCLEOTIDE SEQUENCE [LARGE SCALE GENOMIC DNA]</scope>
    <source>
        <strain evidence="10">UBA9905</strain>
    </source>
</reference>
<evidence type="ECO:0000256" key="6">
    <source>
        <dbReference type="ARBA" id="ARBA00023056"/>
    </source>
</evidence>